<evidence type="ECO:0000313" key="3">
    <source>
        <dbReference type="Proteomes" id="UP001524478"/>
    </source>
</evidence>
<name>A0ABT1SAQ6_9FIRM</name>
<dbReference type="PROSITE" id="PS51186">
    <property type="entry name" value="GNAT"/>
    <property type="match status" value="1"/>
</dbReference>
<evidence type="ECO:0000259" key="1">
    <source>
        <dbReference type="PROSITE" id="PS51186"/>
    </source>
</evidence>
<gene>
    <name evidence="2" type="ORF">NE686_10790</name>
</gene>
<dbReference type="InterPro" id="IPR050276">
    <property type="entry name" value="MshD_Acetyltransferase"/>
</dbReference>
<dbReference type="InterPro" id="IPR016181">
    <property type="entry name" value="Acyl_CoA_acyltransferase"/>
</dbReference>
<feature type="domain" description="N-acetyltransferase" evidence="1">
    <location>
        <begin position="2"/>
        <end position="188"/>
    </location>
</feature>
<evidence type="ECO:0000313" key="2">
    <source>
        <dbReference type="EMBL" id="MCQ4923576.1"/>
    </source>
</evidence>
<protein>
    <submittedName>
        <fullName evidence="2">GNAT family N-acetyltransferase</fullName>
    </submittedName>
</protein>
<comment type="caution">
    <text evidence="2">The sequence shown here is derived from an EMBL/GenBank/DDBJ whole genome shotgun (WGS) entry which is preliminary data.</text>
</comment>
<dbReference type="PANTHER" id="PTHR43617:SF30">
    <property type="entry name" value="HISTONE ACETYLTRANSFERASE"/>
    <property type="match status" value="1"/>
</dbReference>
<dbReference type="SUPFAM" id="SSF55729">
    <property type="entry name" value="Acyl-CoA N-acyltransferases (Nat)"/>
    <property type="match status" value="1"/>
</dbReference>
<dbReference type="Proteomes" id="UP001524478">
    <property type="component" value="Unassembled WGS sequence"/>
</dbReference>
<sequence>MIKIRYAEAKDIEDMIDVNLKTWRTTYTGIIDEDYLLEREKEKEREDRVKRDKDNFGRLEVEGRKVYKCVAIDNEKVIGTATYGKCRQEDRYGLTNAGEIYAIYILKEYQQRGIGKKLINFAVNDLINENYDKVVIWALKDNPNVKFYKKIGGNSKLTRNIQIGKQTLEEIGFVYDDIDELLNSTKDK</sequence>
<proteinExistence type="predicted"/>
<dbReference type="Gene3D" id="3.40.630.30">
    <property type="match status" value="1"/>
</dbReference>
<dbReference type="InterPro" id="IPR000182">
    <property type="entry name" value="GNAT_dom"/>
</dbReference>
<dbReference type="Pfam" id="PF00583">
    <property type="entry name" value="Acetyltransf_1"/>
    <property type="match status" value="1"/>
</dbReference>
<dbReference type="RefSeq" id="WP_256311520.1">
    <property type="nucleotide sequence ID" value="NZ_JANGAC010000007.1"/>
</dbReference>
<accession>A0ABT1SAQ6</accession>
<dbReference type="PANTHER" id="PTHR43617">
    <property type="entry name" value="L-AMINO ACID N-ACETYLTRANSFERASE"/>
    <property type="match status" value="1"/>
</dbReference>
<reference evidence="2 3" key="1">
    <citation type="submission" date="2022-06" db="EMBL/GenBank/DDBJ databases">
        <title>Isolation of gut microbiota from human fecal samples.</title>
        <authorList>
            <person name="Pamer E.G."/>
            <person name="Barat B."/>
            <person name="Waligurski E."/>
            <person name="Medina S."/>
            <person name="Paddock L."/>
            <person name="Mostad J."/>
        </authorList>
    </citation>
    <scope>NUCLEOTIDE SEQUENCE [LARGE SCALE GENOMIC DNA]</scope>
    <source>
        <strain evidence="2 3">DFI.7.95</strain>
    </source>
</reference>
<dbReference type="CDD" id="cd04301">
    <property type="entry name" value="NAT_SF"/>
    <property type="match status" value="1"/>
</dbReference>
<keyword evidence="3" id="KW-1185">Reference proteome</keyword>
<dbReference type="EMBL" id="JANGAC010000007">
    <property type="protein sequence ID" value="MCQ4923576.1"/>
    <property type="molecule type" value="Genomic_DNA"/>
</dbReference>
<organism evidence="2 3">
    <name type="scientific">Tissierella carlieri</name>
    <dbReference type="NCBI Taxonomy" id="689904"/>
    <lineage>
        <taxon>Bacteria</taxon>
        <taxon>Bacillati</taxon>
        <taxon>Bacillota</taxon>
        <taxon>Tissierellia</taxon>
        <taxon>Tissierellales</taxon>
        <taxon>Tissierellaceae</taxon>
        <taxon>Tissierella</taxon>
    </lineage>
</organism>